<reference evidence="1 2" key="1">
    <citation type="journal article" date="2010" name="Int. J. Syst. Evol. Microbiol.">
        <title>Vagococcus penaei sp. nov., isolated from spoilage microbiota of cooked shrimp (Penaeus vannamei).</title>
        <authorList>
            <person name="Jaffres E."/>
            <person name="Prevost H."/>
            <person name="Rossero A."/>
            <person name="Joffraud J.J."/>
            <person name="Dousset X."/>
        </authorList>
    </citation>
    <scope>NUCLEOTIDE SEQUENCE [LARGE SCALE GENOMIC DNA]</scope>
    <source>
        <strain evidence="1 2">CD276</strain>
    </source>
</reference>
<dbReference type="AlphaFoldDB" id="A0A1Q2D8J5"/>
<evidence type="ECO:0000313" key="2">
    <source>
        <dbReference type="Proteomes" id="UP000188246"/>
    </source>
</evidence>
<organism evidence="1 2">
    <name type="scientific">Vagococcus penaei</name>
    <dbReference type="NCBI Taxonomy" id="633807"/>
    <lineage>
        <taxon>Bacteria</taxon>
        <taxon>Bacillati</taxon>
        <taxon>Bacillota</taxon>
        <taxon>Bacilli</taxon>
        <taxon>Lactobacillales</taxon>
        <taxon>Enterococcaceae</taxon>
        <taxon>Vagococcus</taxon>
    </lineage>
</organism>
<evidence type="ECO:0000313" key="1">
    <source>
        <dbReference type="EMBL" id="AQP54645.1"/>
    </source>
</evidence>
<gene>
    <name evidence="1" type="ORF">BW732_10805</name>
</gene>
<dbReference type="EMBL" id="CP019609">
    <property type="protein sequence ID" value="AQP54645.1"/>
    <property type="molecule type" value="Genomic_DNA"/>
</dbReference>
<protein>
    <submittedName>
        <fullName evidence="1">Uncharacterized protein</fullName>
    </submittedName>
</protein>
<accession>A0A1Q2D8J5</accession>
<proteinExistence type="predicted"/>
<keyword evidence="2" id="KW-1185">Reference proteome</keyword>
<dbReference type="STRING" id="633807.BW732_10805"/>
<dbReference type="Proteomes" id="UP000188246">
    <property type="component" value="Chromosome"/>
</dbReference>
<name>A0A1Q2D8J5_9ENTE</name>
<sequence length="137" mass="16163">MEIKEVLDILNQADNDTEYSKEIFKAYEEGKQDIEIINSKTGNRRDWLVIADIYNKGDYSQKFHLKNYLEFKLKNGLDETADFRKSCYRYFKNAALVLYTREAVFGESKAEIKLIFENVKKFYKDGGKINNYSGLRK</sequence>
<dbReference type="RefSeq" id="WP_077276732.1">
    <property type="nucleotide sequence ID" value="NZ_CP019609.1"/>
</dbReference>
<dbReference type="OrthoDB" id="2339933at2"/>
<dbReference type="KEGG" id="vpi:BW732_10805"/>